<dbReference type="PROSITE" id="PS50102">
    <property type="entry name" value="RRM"/>
    <property type="match status" value="1"/>
</dbReference>
<accession>A0A9D3V9C0</accession>
<comment type="caution">
    <text evidence="3">The sequence shown here is derived from an EMBL/GenBank/DDBJ whole genome shotgun (WGS) entry which is preliminary data.</text>
</comment>
<reference evidence="3 4" key="1">
    <citation type="journal article" date="2021" name="Plant Biotechnol. J.">
        <title>Multi-omics assisted identification of the key and species-specific regulatory components of drought-tolerant mechanisms in Gossypium stocksii.</title>
        <authorList>
            <person name="Yu D."/>
            <person name="Ke L."/>
            <person name="Zhang D."/>
            <person name="Wu Y."/>
            <person name="Sun Y."/>
            <person name="Mei J."/>
            <person name="Sun J."/>
            <person name="Sun Y."/>
        </authorList>
    </citation>
    <scope>NUCLEOTIDE SEQUENCE [LARGE SCALE GENOMIC DNA]</scope>
    <source>
        <strain evidence="4">cv. E1</strain>
        <tissue evidence="3">Leaf</tissue>
    </source>
</reference>
<keyword evidence="4" id="KW-1185">Reference proteome</keyword>
<dbReference type="InterPro" id="IPR012677">
    <property type="entry name" value="Nucleotide-bd_a/b_plait_sf"/>
</dbReference>
<dbReference type="GO" id="GO:0003723">
    <property type="term" value="F:RNA binding"/>
    <property type="evidence" value="ECO:0007669"/>
    <property type="project" value="UniProtKB-UniRule"/>
</dbReference>
<dbReference type="InterPro" id="IPR035979">
    <property type="entry name" value="RBD_domain_sf"/>
</dbReference>
<feature type="domain" description="RRM" evidence="2">
    <location>
        <begin position="1"/>
        <end position="67"/>
    </location>
</feature>
<dbReference type="CDD" id="cd00590">
    <property type="entry name" value="RRM_SF"/>
    <property type="match status" value="1"/>
</dbReference>
<sequence length="137" mass="15463">MHWNGLWALFSFHGVVKDVFIPIKKSNDGTRFGFVRFLNVTYAHRAIVRLNGFVLLGYRIGVKIASFRGSRKIWRKRDSAANAINKKDHYGNEMGGTVWEKGDSSGTSKEDQRKNGVLHFNRTMVGKKICFGEGVVG</sequence>
<protein>
    <recommendedName>
        <fullName evidence="2">RRM domain-containing protein</fullName>
    </recommendedName>
</protein>
<proteinExistence type="predicted"/>
<evidence type="ECO:0000313" key="4">
    <source>
        <dbReference type="Proteomes" id="UP000828251"/>
    </source>
</evidence>
<dbReference type="EMBL" id="JAIQCV010000008">
    <property type="protein sequence ID" value="KAH1074707.1"/>
    <property type="molecule type" value="Genomic_DNA"/>
</dbReference>
<dbReference type="InterPro" id="IPR000504">
    <property type="entry name" value="RRM_dom"/>
</dbReference>
<dbReference type="AlphaFoldDB" id="A0A9D3V9C0"/>
<gene>
    <name evidence="3" type="ORF">J1N35_027035</name>
</gene>
<dbReference type="OrthoDB" id="1750209at2759"/>
<name>A0A9D3V9C0_9ROSI</name>
<evidence type="ECO:0000313" key="3">
    <source>
        <dbReference type="EMBL" id="KAH1074707.1"/>
    </source>
</evidence>
<keyword evidence="1" id="KW-0694">RNA-binding</keyword>
<dbReference type="SUPFAM" id="SSF54928">
    <property type="entry name" value="RNA-binding domain, RBD"/>
    <property type="match status" value="1"/>
</dbReference>
<evidence type="ECO:0000259" key="2">
    <source>
        <dbReference type="PROSITE" id="PS50102"/>
    </source>
</evidence>
<organism evidence="3 4">
    <name type="scientific">Gossypium stocksii</name>
    <dbReference type="NCBI Taxonomy" id="47602"/>
    <lineage>
        <taxon>Eukaryota</taxon>
        <taxon>Viridiplantae</taxon>
        <taxon>Streptophyta</taxon>
        <taxon>Embryophyta</taxon>
        <taxon>Tracheophyta</taxon>
        <taxon>Spermatophyta</taxon>
        <taxon>Magnoliopsida</taxon>
        <taxon>eudicotyledons</taxon>
        <taxon>Gunneridae</taxon>
        <taxon>Pentapetalae</taxon>
        <taxon>rosids</taxon>
        <taxon>malvids</taxon>
        <taxon>Malvales</taxon>
        <taxon>Malvaceae</taxon>
        <taxon>Malvoideae</taxon>
        <taxon>Gossypium</taxon>
    </lineage>
</organism>
<dbReference type="Gene3D" id="3.30.70.330">
    <property type="match status" value="1"/>
</dbReference>
<dbReference type="Pfam" id="PF00076">
    <property type="entry name" value="RRM_1"/>
    <property type="match status" value="1"/>
</dbReference>
<evidence type="ECO:0000256" key="1">
    <source>
        <dbReference type="PROSITE-ProRule" id="PRU00176"/>
    </source>
</evidence>
<dbReference type="Proteomes" id="UP000828251">
    <property type="component" value="Unassembled WGS sequence"/>
</dbReference>